<evidence type="ECO:0000259" key="3">
    <source>
        <dbReference type="PROSITE" id="PS51724"/>
    </source>
</evidence>
<feature type="transmembrane region" description="Helical" evidence="2">
    <location>
        <begin position="21"/>
        <end position="41"/>
    </location>
</feature>
<accession>A0A6N7QSH9</accession>
<dbReference type="GO" id="GO:0032153">
    <property type="term" value="C:cell division site"/>
    <property type="evidence" value="ECO:0007669"/>
    <property type="project" value="TreeGrafter"/>
</dbReference>
<dbReference type="Gene3D" id="3.30.70.1070">
    <property type="entry name" value="Sporulation related repeat"/>
    <property type="match status" value="1"/>
</dbReference>
<keyword evidence="5" id="KW-1185">Reference proteome</keyword>
<dbReference type="PANTHER" id="PTHR38687:SF1">
    <property type="entry name" value="CELL DIVISION PROTEIN DEDD"/>
    <property type="match status" value="1"/>
</dbReference>
<protein>
    <recommendedName>
        <fullName evidence="3">SPOR domain-containing protein</fullName>
    </recommendedName>
</protein>
<feature type="region of interest" description="Disordered" evidence="1">
    <location>
        <begin position="1"/>
        <end position="23"/>
    </location>
</feature>
<dbReference type="SUPFAM" id="SSF110997">
    <property type="entry name" value="Sporulation related repeat"/>
    <property type="match status" value="1"/>
</dbReference>
<feature type="compositionally biased region" description="Low complexity" evidence="1">
    <location>
        <begin position="1"/>
        <end position="12"/>
    </location>
</feature>
<keyword evidence="2" id="KW-1133">Transmembrane helix</keyword>
<dbReference type="AlphaFoldDB" id="A0A6N7QSH9"/>
<evidence type="ECO:0000313" key="5">
    <source>
        <dbReference type="Proteomes" id="UP000433788"/>
    </source>
</evidence>
<dbReference type="PANTHER" id="PTHR38687">
    <property type="entry name" value="CELL DIVISION PROTEIN DEDD-RELATED"/>
    <property type="match status" value="1"/>
</dbReference>
<dbReference type="EMBL" id="WJPP01000002">
    <property type="protein sequence ID" value="MRH78098.1"/>
    <property type="molecule type" value="Genomic_DNA"/>
</dbReference>
<dbReference type="InterPro" id="IPR036680">
    <property type="entry name" value="SPOR-like_sf"/>
</dbReference>
<evidence type="ECO:0000256" key="1">
    <source>
        <dbReference type="SAM" id="MobiDB-lite"/>
    </source>
</evidence>
<reference evidence="4 5" key="1">
    <citation type="submission" date="2019-11" db="EMBL/GenBank/DDBJ databases">
        <authorList>
            <person name="Zhang X.Y."/>
        </authorList>
    </citation>
    <scope>NUCLEOTIDE SEQUENCE [LARGE SCALE GENOMIC DNA]</scope>
    <source>
        <strain evidence="4 5">C176</strain>
    </source>
</reference>
<dbReference type="GO" id="GO:0042834">
    <property type="term" value="F:peptidoglycan binding"/>
    <property type="evidence" value="ECO:0007669"/>
    <property type="project" value="InterPro"/>
</dbReference>
<keyword evidence="2" id="KW-0472">Membrane</keyword>
<evidence type="ECO:0000256" key="2">
    <source>
        <dbReference type="SAM" id="Phobius"/>
    </source>
</evidence>
<dbReference type="InterPro" id="IPR052521">
    <property type="entry name" value="Cell_div_SPOR-domain"/>
</dbReference>
<dbReference type="Proteomes" id="UP000433788">
    <property type="component" value="Unassembled WGS sequence"/>
</dbReference>
<gene>
    <name evidence="4" type="ORF">GH984_05200</name>
</gene>
<evidence type="ECO:0000313" key="4">
    <source>
        <dbReference type="EMBL" id="MRH78098.1"/>
    </source>
</evidence>
<dbReference type="InterPro" id="IPR007730">
    <property type="entry name" value="SPOR-like_dom"/>
</dbReference>
<dbReference type="GO" id="GO:0032506">
    <property type="term" value="P:cytokinetic process"/>
    <property type="evidence" value="ECO:0007669"/>
    <property type="project" value="TreeGrafter"/>
</dbReference>
<dbReference type="Pfam" id="PF05036">
    <property type="entry name" value="SPOR"/>
    <property type="match status" value="1"/>
</dbReference>
<comment type="caution">
    <text evidence="4">The sequence shown here is derived from an EMBL/GenBank/DDBJ whole genome shotgun (WGS) entry which is preliminary data.</text>
</comment>
<dbReference type="PROSITE" id="PS51724">
    <property type="entry name" value="SPOR"/>
    <property type="match status" value="1"/>
</dbReference>
<dbReference type="RefSeq" id="WP_153719133.1">
    <property type="nucleotide sequence ID" value="NZ_WJPP01000002.1"/>
</dbReference>
<feature type="domain" description="SPOR" evidence="3">
    <location>
        <begin position="129"/>
        <end position="209"/>
    </location>
</feature>
<sequence>MANKTKTSQASKKSSEPPKPCRPFLAWGVGLAMGLGVAYWVHWEHTQPTLPADPDTTAQETTTDPASAPRFEFYHLLTEQEVAIEIEGETETDAPGSTEVQTDPETASISMAGDGALPTAEEEEEPEVATGGTRYLLQAGSFQKAGDADSLRASLAIIGIEANIQVVELPGGETWHRVRIGPFSDLRTVNEARARMAANQIEAIMLRTGG</sequence>
<organism evidence="4 5">
    <name type="scientific">Spiribacter salilacus</name>
    <dbReference type="NCBI Taxonomy" id="2664894"/>
    <lineage>
        <taxon>Bacteria</taxon>
        <taxon>Pseudomonadati</taxon>
        <taxon>Pseudomonadota</taxon>
        <taxon>Gammaproteobacteria</taxon>
        <taxon>Chromatiales</taxon>
        <taxon>Ectothiorhodospiraceae</taxon>
        <taxon>Spiribacter</taxon>
    </lineage>
</organism>
<proteinExistence type="predicted"/>
<name>A0A6N7QSH9_9GAMM</name>
<keyword evidence="2" id="KW-0812">Transmembrane</keyword>
<dbReference type="GO" id="GO:0030428">
    <property type="term" value="C:cell septum"/>
    <property type="evidence" value="ECO:0007669"/>
    <property type="project" value="TreeGrafter"/>
</dbReference>